<dbReference type="SUPFAM" id="SSF48371">
    <property type="entry name" value="ARM repeat"/>
    <property type="match status" value="1"/>
</dbReference>
<dbReference type="InterPro" id="IPR011989">
    <property type="entry name" value="ARM-like"/>
</dbReference>
<reference evidence="1" key="1">
    <citation type="submission" date="2018-11" db="EMBL/GenBank/DDBJ databases">
        <authorList>
            <person name="Alioto T."/>
            <person name="Alioto T."/>
        </authorList>
    </citation>
    <scope>NUCLEOTIDE SEQUENCE</scope>
</reference>
<evidence type="ECO:0000313" key="1">
    <source>
        <dbReference type="EMBL" id="VDI74834.1"/>
    </source>
</evidence>
<dbReference type="InterPro" id="IPR016024">
    <property type="entry name" value="ARM-type_fold"/>
</dbReference>
<accession>A0A8B6H6V0</accession>
<sequence length="126" mass="14649">MTEISKLPVTEAMRLCRDTTTIETIIELTKHSHPQVRQRALKEMCPCRVKKDHDDFWKRVLEMVDDEAVNVRQQVLHTLCDGSPAHLEFDVAEALDGFNRDSDSKIRRTAHKCLTTYNRTGKWNIL</sequence>
<dbReference type="Gene3D" id="1.25.10.10">
    <property type="entry name" value="Leucine-rich Repeat Variant"/>
    <property type="match status" value="1"/>
</dbReference>
<organism evidence="1 2">
    <name type="scientific">Mytilus galloprovincialis</name>
    <name type="common">Mediterranean mussel</name>
    <dbReference type="NCBI Taxonomy" id="29158"/>
    <lineage>
        <taxon>Eukaryota</taxon>
        <taxon>Metazoa</taxon>
        <taxon>Spiralia</taxon>
        <taxon>Lophotrochozoa</taxon>
        <taxon>Mollusca</taxon>
        <taxon>Bivalvia</taxon>
        <taxon>Autobranchia</taxon>
        <taxon>Pteriomorphia</taxon>
        <taxon>Mytilida</taxon>
        <taxon>Mytiloidea</taxon>
        <taxon>Mytilidae</taxon>
        <taxon>Mytilinae</taxon>
        <taxon>Mytilus</taxon>
    </lineage>
</organism>
<dbReference type="AlphaFoldDB" id="A0A8B6H6V0"/>
<evidence type="ECO:0000313" key="2">
    <source>
        <dbReference type="Proteomes" id="UP000596742"/>
    </source>
</evidence>
<dbReference type="Proteomes" id="UP000596742">
    <property type="component" value="Unassembled WGS sequence"/>
</dbReference>
<evidence type="ECO:0008006" key="3">
    <source>
        <dbReference type="Google" id="ProtNLM"/>
    </source>
</evidence>
<name>A0A8B6H6V0_MYTGA</name>
<gene>
    <name evidence="1" type="ORF">MGAL_10B014056</name>
</gene>
<keyword evidence="2" id="KW-1185">Reference proteome</keyword>
<dbReference type="EMBL" id="UYJE01009611">
    <property type="protein sequence ID" value="VDI74834.1"/>
    <property type="molecule type" value="Genomic_DNA"/>
</dbReference>
<dbReference type="OrthoDB" id="10017781at2759"/>
<comment type="caution">
    <text evidence="1">The sequence shown here is derived from an EMBL/GenBank/DDBJ whole genome shotgun (WGS) entry which is preliminary data.</text>
</comment>
<proteinExistence type="predicted"/>
<protein>
    <recommendedName>
        <fullName evidence="3">HEAT repeat domain-containing protein</fullName>
    </recommendedName>
</protein>